<evidence type="ECO:0000256" key="1">
    <source>
        <dbReference type="ARBA" id="ARBA00010574"/>
    </source>
</evidence>
<dbReference type="GO" id="GO:0043023">
    <property type="term" value="F:ribosomal large subunit binding"/>
    <property type="evidence" value="ECO:0007669"/>
    <property type="project" value="TreeGrafter"/>
</dbReference>
<evidence type="ECO:0000313" key="4">
    <source>
        <dbReference type="Proteomes" id="UP000823907"/>
    </source>
</evidence>
<dbReference type="InterPro" id="IPR043519">
    <property type="entry name" value="NT_sf"/>
</dbReference>
<organism evidence="3 4">
    <name type="scientific">Candidatus Corynebacterium intestinavium</name>
    <dbReference type="NCBI Taxonomy" id="2838531"/>
    <lineage>
        <taxon>Bacteria</taxon>
        <taxon>Bacillati</taxon>
        <taxon>Actinomycetota</taxon>
        <taxon>Actinomycetes</taxon>
        <taxon>Mycobacteriales</taxon>
        <taxon>Corynebacteriaceae</taxon>
        <taxon>Corynebacterium</taxon>
    </lineage>
</organism>
<dbReference type="GO" id="GO:0090071">
    <property type="term" value="P:negative regulation of ribosome biogenesis"/>
    <property type="evidence" value="ECO:0007669"/>
    <property type="project" value="UniProtKB-UniRule"/>
</dbReference>
<dbReference type="NCBIfam" id="TIGR00090">
    <property type="entry name" value="rsfS_iojap_ybeB"/>
    <property type="match status" value="1"/>
</dbReference>
<comment type="caution">
    <text evidence="3">The sequence shown here is derived from an EMBL/GenBank/DDBJ whole genome shotgun (WGS) entry which is preliminary data.</text>
</comment>
<dbReference type="PANTHER" id="PTHR21043">
    <property type="entry name" value="IOJAP SUPERFAMILY ORTHOLOG"/>
    <property type="match status" value="1"/>
</dbReference>
<dbReference type="SUPFAM" id="SSF81301">
    <property type="entry name" value="Nucleotidyltransferase"/>
    <property type="match status" value="1"/>
</dbReference>
<dbReference type="Pfam" id="PF02410">
    <property type="entry name" value="RsfS"/>
    <property type="match status" value="1"/>
</dbReference>
<dbReference type="GO" id="GO:0042256">
    <property type="term" value="P:cytosolic ribosome assembly"/>
    <property type="evidence" value="ECO:0007669"/>
    <property type="project" value="UniProtKB-UniRule"/>
</dbReference>
<dbReference type="GO" id="GO:0017148">
    <property type="term" value="P:negative regulation of translation"/>
    <property type="evidence" value="ECO:0007669"/>
    <property type="project" value="UniProtKB-UniRule"/>
</dbReference>
<comment type="function">
    <text evidence="2">Functions as a ribosomal silencing factor. Interacts with ribosomal protein uL14 (rplN), blocking formation of intersubunit bridge B8. Prevents association of the 30S and 50S ribosomal subunits and the formation of functional ribosomes, thus repressing translation.</text>
</comment>
<dbReference type="HAMAP" id="MF_01477">
    <property type="entry name" value="Iojap_RsfS"/>
    <property type="match status" value="1"/>
</dbReference>
<proteinExistence type="inferred from homology"/>
<dbReference type="InterPro" id="IPR004394">
    <property type="entry name" value="Iojap/RsfS/C7orf30"/>
</dbReference>
<evidence type="ECO:0000313" key="3">
    <source>
        <dbReference type="EMBL" id="HJD50162.1"/>
    </source>
</evidence>
<reference evidence="3" key="2">
    <citation type="submission" date="2021-04" db="EMBL/GenBank/DDBJ databases">
        <authorList>
            <person name="Gilroy R."/>
        </authorList>
    </citation>
    <scope>NUCLEOTIDE SEQUENCE</scope>
    <source>
        <strain evidence="3">5925</strain>
    </source>
</reference>
<keyword evidence="2" id="KW-0678">Repressor</keyword>
<dbReference type="Proteomes" id="UP000823907">
    <property type="component" value="Unassembled WGS sequence"/>
</dbReference>
<dbReference type="GO" id="GO:0005737">
    <property type="term" value="C:cytoplasm"/>
    <property type="evidence" value="ECO:0007669"/>
    <property type="project" value="UniProtKB-SubCell"/>
</dbReference>
<reference evidence="3" key="1">
    <citation type="journal article" date="2021" name="PeerJ">
        <title>Extensive microbial diversity within the chicken gut microbiome revealed by metagenomics and culture.</title>
        <authorList>
            <person name="Gilroy R."/>
            <person name="Ravi A."/>
            <person name="Getino M."/>
            <person name="Pursley I."/>
            <person name="Horton D.L."/>
            <person name="Alikhan N.F."/>
            <person name="Baker D."/>
            <person name="Gharbi K."/>
            <person name="Hall N."/>
            <person name="Watson M."/>
            <person name="Adriaenssens E.M."/>
            <person name="Foster-Nyarko E."/>
            <person name="Jarju S."/>
            <person name="Secka A."/>
            <person name="Antonio M."/>
            <person name="Oren A."/>
            <person name="Chaudhuri R.R."/>
            <person name="La Ragione R."/>
            <person name="Hildebrand F."/>
            <person name="Pallen M.J."/>
        </authorList>
    </citation>
    <scope>NUCLEOTIDE SEQUENCE</scope>
    <source>
        <strain evidence="3">5925</strain>
    </source>
</reference>
<dbReference type="Gene3D" id="3.30.460.10">
    <property type="entry name" value="Beta Polymerase, domain 2"/>
    <property type="match status" value="1"/>
</dbReference>
<keyword evidence="2" id="KW-0963">Cytoplasm</keyword>
<comment type="subcellular location">
    <subcellularLocation>
        <location evidence="2">Cytoplasm</location>
    </subcellularLocation>
</comment>
<evidence type="ECO:0000256" key="2">
    <source>
        <dbReference type="HAMAP-Rule" id="MF_01477"/>
    </source>
</evidence>
<sequence length="169" mass="18634">MGPEHTSLERFRLTAQPESIALAGLAAQAADEKKGEDILVIDVSNRLAIIDCFVIVTGDNERHVQSIVDEVEDHLAENGTKPLRREGRGEGLWVLLDYGDVVVHVQRRAERGYYALDRLFLDAPQIEVEGVEQVDRGANWDPDAEVDVLDVQTIDDLPLAGPEPGADEL</sequence>
<accession>A0A9D2UD20</accession>
<dbReference type="PANTHER" id="PTHR21043:SF0">
    <property type="entry name" value="MITOCHONDRIAL ASSEMBLY OF RIBOSOMAL LARGE SUBUNIT PROTEIN 1"/>
    <property type="match status" value="1"/>
</dbReference>
<gene>
    <name evidence="2 3" type="primary">rsfS</name>
    <name evidence="3" type="ORF">H9907_08785</name>
</gene>
<keyword evidence="2" id="KW-0810">Translation regulation</keyword>
<comment type="subunit">
    <text evidence="2">Interacts with ribosomal protein uL14 (rplN).</text>
</comment>
<name>A0A9D2UD20_9CORY</name>
<protein>
    <recommendedName>
        <fullName evidence="2">Ribosomal silencing factor RsfS</fullName>
    </recommendedName>
</protein>
<comment type="similarity">
    <text evidence="1 2">Belongs to the Iojap/RsfS family.</text>
</comment>
<dbReference type="EMBL" id="DWUR01000150">
    <property type="protein sequence ID" value="HJD50162.1"/>
    <property type="molecule type" value="Genomic_DNA"/>
</dbReference>
<dbReference type="AlphaFoldDB" id="A0A9D2UD20"/>